<dbReference type="Proteomes" id="UP000005113">
    <property type="component" value="Unassembled WGS sequence"/>
</dbReference>
<proteinExistence type="predicted"/>
<dbReference type="HOGENOM" id="CLU_064298_0_0_10"/>
<dbReference type="AlphaFoldDB" id="J1I530"/>
<evidence type="ECO:0000313" key="1">
    <source>
        <dbReference type="EMBL" id="EJF53473.1"/>
    </source>
</evidence>
<dbReference type="OrthoDB" id="9773332at2"/>
<reference evidence="2" key="1">
    <citation type="journal article" date="2012" name="Stand. Genomic Sci.">
        <title>Permanent draft genome sequence of the gliding predator Saprospira grandis strain Sa g1 (= HR1).</title>
        <authorList>
            <person name="Mavromatis K."/>
            <person name="Chertkov O."/>
            <person name="Lapidus A."/>
            <person name="Nolan M."/>
            <person name="Lucas S."/>
            <person name="Tice H."/>
            <person name="Del Rio T.G."/>
            <person name="Cheng J.F."/>
            <person name="Han C."/>
            <person name="Tapia R."/>
            <person name="Bruce D."/>
            <person name="Goodwin L.A."/>
            <person name="Pitluck S."/>
            <person name="Huntemann M."/>
            <person name="Liolios K."/>
            <person name="Pagani I."/>
            <person name="Ivanova N."/>
            <person name="Mikhailova N."/>
            <person name="Pati A."/>
            <person name="Chen A."/>
            <person name="Palaniappan K."/>
            <person name="Land M."/>
            <person name="Brambilla E.M."/>
            <person name="Rohde M."/>
            <person name="Spring S."/>
            <person name="Goker M."/>
            <person name="Detter J.C."/>
            <person name="Bristow J."/>
            <person name="Eisen J.A."/>
            <person name="Markowitz V."/>
            <person name="Hugenholtz P."/>
            <person name="Kyrpides N.C."/>
            <person name="Klenk H.P."/>
            <person name="Woyke T."/>
        </authorList>
    </citation>
    <scope>NUCLEOTIDE SEQUENCE [LARGE SCALE GENOMIC DNA]</scope>
    <source>
        <strain evidence="2">DSM 2844</strain>
    </source>
</reference>
<dbReference type="InterPro" id="IPR014127">
    <property type="entry name" value="CHP02757"/>
</dbReference>
<gene>
    <name evidence="1" type="ORF">SapgrDRAFT_1769</name>
</gene>
<evidence type="ECO:0000313" key="2">
    <source>
        <dbReference type="Proteomes" id="UP000005113"/>
    </source>
</evidence>
<dbReference type="EMBL" id="JH719942">
    <property type="protein sequence ID" value="EJF53473.1"/>
    <property type="molecule type" value="Genomic_DNA"/>
</dbReference>
<name>J1I530_9BACT</name>
<organism evidence="1 2">
    <name type="scientific">Saprospira grandis DSM 2844</name>
    <dbReference type="NCBI Taxonomy" id="694433"/>
    <lineage>
        <taxon>Bacteria</taxon>
        <taxon>Pseudomonadati</taxon>
        <taxon>Bacteroidota</taxon>
        <taxon>Saprospiria</taxon>
        <taxon>Saprospirales</taxon>
        <taxon>Saprospiraceae</taxon>
        <taxon>Saprospira</taxon>
    </lineage>
</organism>
<dbReference type="Pfam" id="PF09674">
    <property type="entry name" value="DUF2400"/>
    <property type="match status" value="1"/>
</dbReference>
<sequence length="258" mass="29712">MKDIKAYLDEKVAQYNRPNFIKDDPISLPHSLSKAADREIIGFWVAVLAWGRRASIIKSGKRLLELMDYAPHDFIVNHEEADRKAFLDFKHRTFQPTDALYFLHWLQQYYQKEDSLEQAFARHLGPEDEHVGPALLGFEQDFFALEEAPQRTRKHIATPARKSACKRLNMFLRWMVRRDEAGVDFGLWRQISPAQLLLPLDVHVGRQARALGLLKRTKDDWAACLELGQAARTLCAEDPAKYDFALFGMGVEGAFNQI</sequence>
<dbReference type="RefSeq" id="WP_002659150.1">
    <property type="nucleotide sequence ID" value="NZ_JH719942.1"/>
</dbReference>
<protein>
    <submittedName>
        <fullName evidence="1">TIGR02757 family protein</fullName>
    </submittedName>
</protein>
<accession>J1I530</accession>
<dbReference type="NCBIfam" id="TIGR02757">
    <property type="entry name" value="TIGR02757 family protein"/>
    <property type="match status" value="1"/>
</dbReference>